<evidence type="ECO:0000256" key="7">
    <source>
        <dbReference type="ARBA" id="ARBA00048045"/>
    </source>
</evidence>
<dbReference type="InterPro" id="IPR002125">
    <property type="entry name" value="CMP_dCMP_dom"/>
</dbReference>
<name>A0A143WQ53_9ENTR</name>
<organism evidence="10 11">
    <name type="scientific">Candidatus Mikella endobia</name>
    <dbReference type="NCBI Taxonomy" id="1778264"/>
    <lineage>
        <taxon>Bacteria</taxon>
        <taxon>Pseudomonadati</taxon>
        <taxon>Pseudomonadota</taxon>
        <taxon>Gammaproteobacteria</taxon>
        <taxon>Enterobacterales</taxon>
        <taxon>Enterobacteriaceae</taxon>
        <taxon>Candidatus Mikella</taxon>
    </lineage>
</organism>
<dbReference type="Pfam" id="PF00383">
    <property type="entry name" value="dCMP_cyt_deam_1"/>
    <property type="match status" value="1"/>
</dbReference>
<evidence type="ECO:0000256" key="5">
    <source>
        <dbReference type="ARBA" id="ARBA00022801"/>
    </source>
</evidence>
<dbReference type="PROSITE" id="PS00903">
    <property type="entry name" value="CYT_DCMP_DEAMINASES_1"/>
    <property type="match status" value="1"/>
</dbReference>
<dbReference type="GO" id="GO:0052717">
    <property type="term" value="F:tRNA-specific adenosine-34 deaminase activity"/>
    <property type="evidence" value="ECO:0007669"/>
    <property type="project" value="UniProtKB-UniRule"/>
</dbReference>
<comment type="catalytic activity">
    <reaction evidence="7 8">
        <text>adenosine(34) in tRNA + H2O + H(+) = inosine(34) in tRNA + NH4(+)</text>
        <dbReference type="Rhea" id="RHEA:43168"/>
        <dbReference type="Rhea" id="RHEA-COMP:10373"/>
        <dbReference type="Rhea" id="RHEA-COMP:10374"/>
        <dbReference type="ChEBI" id="CHEBI:15377"/>
        <dbReference type="ChEBI" id="CHEBI:15378"/>
        <dbReference type="ChEBI" id="CHEBI:28938"/>
        <dbReference type="ChEBI" id="CHEBI:74411"/>
        <dbReference type="ChEBI" id="CHEBI:82852"/>
        <dbReference type="EC" id="3.5.4.33"/>
    </reaction>
</comment>
<dbReference type="EC" id="3.5.4.33" evidence="8"/>
<dbReference type="Gene3D" id="3.40.140.10">
    <property type="entry name" value="Cytidine Deaminase, domain 2"/>
    <property type="match status" value="1"/>
</dbReference>
<protein>
    <recommendedName>
        <fullName evidence="8">tRNA-specific adenosine deaminase</fullName>
        <ecNumber evidence="8">3.5.4.33</ecNumber>
    </recommendedName>
</protein>
<evidence type="ECO:0000256" key="8">
    <source>
        <dbReference type="HAMAP-Rule" id="MF_00972"/>
    </source>
</evidence>
<evidence type="ECO:0000256" key="3">
    <source>
        <dbReference type="ARBA" id="ARBA00022694"/>
    </source>
</evidence>
<sequence length="162" mass="18656">MNNNYFDELWMNQALKLTERAKNKGEVPVGAILILNNSIIGEGWNSSIEYNDPTAHAEIIALRQGGQRIGNYRLIKTTMYVTLEPCLMCVGAMIHARINRLVFGASYKKNKTKEHLKKIFKDQYINHKIILNSGIQEQQCSLQLSNFFKNCRINKKKNSKCY</sequence>
<accession>A0A143WQ53</accession>
<feature type="binding site" evidence="8">
    <location>
        <position position="89"/>
    </location>
    <ligand>
        <name>Zn(2+)</name>
        <dbReference type="ChEBI" id="CHEBI:29105"/>
        <note>catalytic</note>
    </ligand>
</feature>
<dbReference type="AlphaFoldDB" id="A0A143WQ53"/>
<dbReference type="HAMAP" id="MF_00972">
    <property type="entry name" value="tRNA_aden_deaminase"/>
    <property type="match status" value="1"/>
</dbReference>
<dbReference type="PROSITE" id="PS51747">
    <property type="entry name" value="CYT_DCMP_DEAMINASES_2"/>
    <property type="match status" value="1"/>
</dbReference>
<dbReference type="OrthoDB" id="9802676at2"/>
<dbReference type="InterPro" id="IPR016192">
    <property type="entry name" value="APOBEC/CMP_deaminase_Zn-bd"/>
</dbReference>
<proteinExistence type="inferred from homology"/>
<dbReference type="InterPro" id="IPR016193">
    <property type="entry name" value="Cytidine_deaminase-like"/>
</dbReference>
<dbReference type="PANTHER" id="PTHR11079">
    <property type="entry name" value="CYTOSINE DEAMINASE FAMILY MEMBER"/>
    <property type="match status" value="1"/>
</dbReference>
<dbReference type="InterPro" id="IPR028883">
    <property type="entry name" value="tRNA_aden_deaminase"/>
</dbReference>
<dbReference type="STRING" id="1778264.PMARG_ME00160"/>
<comment type="similarity">
    <text evidence="1">Belongs to the cytidine and deoxycytidylate deaminase family. ADAT2 subfamily.</text>
</comment>
<evidence type="ECO:0000313" key="11">
    <source>
        <dbReference type="Proteomes" id="UP000095697"/>
    </source>
</evidence>
<feature type="active site" description="Proton donor" evidence="8">
    <location>
        <position position="58"/>
    </location>
</feature>
<dbReference type="PATRIC" id="fig|1778264.3.peg.147"/>
<dbReference type="PANTHER" id="PTHR11079:SF202">
    <property type="entry name" value="TRNA-SPECIFIC ADENOSINE DEAMINASE"/>
    <property type="match status" value="1"/>
</dbReference>
<keyword evidence="3 8" id="KW-0819">tRNA processing</keyword>
<dbReference type="RefSeq" id="WP_067569283.1">
    <property type="nucleotide sequence ID" value="NZ_LN999831.1"/>
</dbReference>
<dbReference type="Proteomes" id="UP000095697">
    <property type="component" value="Chromosome I"/>
</dbReference>
<dbReference type="EMBL" id="LN999831">
    <property type="protein sequence ID" value="CUX95830.1"/>
    <property type="molecule type" value="Genomic_DNA"/>
</dbReference>
<dbReference type="GO" id="GO:0002100">
    <property type="term" value="P:tRNA wobble adenosine to inosine editing"/>
    <property type="evidence" value="ECO:0007669"/>
    <property type="project" value="UniProtKB-UniRule"/>
</dbReference>
<dbReference type="NCBIfam" id="NF008113">
    <property type="entry name" value="PRK10860.1"/>
    <property type="match status" value="1"/>
</dbReference>
<evidence type="ECO:0000256" key="2">
    <source>
        <dbReference type="ARBA" id="ARBA00011738"/>
    </source>
</evidence>
<evidence type="ECO:0000259" key="9">
    <source>
        <dbReference type="PROSITE" id="PS51747"/>
    </source>
</evidence>
<keyword evidence="11" id="KW-1185">Reference proteome</keyword>
<feature type="binding site" evidence="8">
    <location>
        <position position="56"/>
    </location>
    <ligand>
        <name>Zn(2+)</name>
        <dbReference type="ChEBI" id="CHEBI:29105"/>
        <note>catalytic</note>
    </ligand>
</feature>
<dbReference type="CDD" id="cd01285">
    <property type="entry name" value="nucleoside_deaminase"/>
    <property type="match status" value="1"/>
</dbReference>
<feature type="binding site" evidence="8">
    <location>
        <position position="86"/>
    </location>
    <ligand>
        <name>Zn(2+)</name>
        <dbReference type="ChEBI" id="CHEBI:29105"/>
        <note>catalytic</note>
    </ligand>
</feature>
<evidence type="ECO:0000256" key="4">
    <source>
        <dbReference type="ARBA" id="ARBA00022723"/>
    </source>
</evidence>
<dbReference type="KEGG" id="cmik:PMARG_ME00160"/>
<keyword evidence="4 8" id="KW-0479">Metal-binding</keyword>
<evidence type="ECO:0000313" key="10">
    <source>
        <dbReference type="EMBL" id="CUX95830.1"/>
    </source>
</evidence>
<gene>
    <name evidence="8 10" type="primary">tadA</name>
    <name evidence="10" type="ORF">PMARG_ME00160</name>
</gene>
<dbReference type="FunFam" id="3.40.140.10:FF:000005">
    <property type="entry name" value="tRNA-specific adenosine deaminase"/>
    <property type="match status" value="1"/>
</dbReference>
<comment type="function">
    <text evidence="8">Catalyzes the deamination of adenosine to inosine at the wobble position 34 of tRNA(Arg2).</text>
</comment>
<dbReference type="SUPFAM" id="SSF53927">
    <property type="entry name" value="Cytidine deaminase-like"/>
    <property type="match status" value="1"/>
</dbReference>
<dbReference type="GO" id="GO:0008270">
    <property type="term" value="F:zinc ion binding"/>
    <property type="evidence" value="ECO:0007669"/>
    <property type="project" value="UniProtKB-UniRule"/>
</dbReference>
<keyword evidence="6 8" id="KW-0862">Zinc</keyword>
<feature type="domain" description="CMP/dCMP-type deaminase" evidence="9">
    <location>
        <begin position="5"/>
        <end position="132"/>
    </location>
</feature>
<keyword evidence="5 8" id="KW-0378">Hydrolase</keyword>
<reference evidence="11" key="1">
    <citation type="submission" date="2016-01" db="EMBL/GenBank/DDBJ databases">
        <authorList>
            <person name="Husnik F."/>
        </authorList>
    </citation>
    <scope>NUCLEOTIDE SEQUENCE [LARGE SCALE GENOMIC DNA]</scope>
</reference>
<evidence type="ECO:0000256" key="1">
    <source>
        <dbReference type="ARBA" id="ARBA00010669"/>
    </source>
</evidence>
<comment type="cofactor">
    <cofactor evidence="8">
        <name>Zn(2+)</name>
        <dbReference type="ChEBI" id="CHEBI:29105"/>
    </cofactor>
    <text evidence="8">Binds 1 zinc ion per subunit.</text>
</comment>
<comment type="subunit">
    <text evidence="2 8">Homodimer.</text>
</comment>
<evidence type="ECO:0000256" key="6">
    <source>
        <dbReference type="ARBA" id="ARBA00022833"/>
    </source>
</evidence>